<dbReference type="RefSeq" id="WP_111570534.1">
    <property type="nucleotide sequence ID" value="NZ_PIPK01000020.1"/>
</dbReference>
<evidence type="ECO:0000259" key="2">
    <source>
        <dbReference type="PROSITE" id="PS50965"/>
    </source>
</evidence>
<dbReference type="Proteomes" id="UP000287865">
    <property type="component" value="Unassembled WGS sequence"/>
</dbReference>
<name>A0A327WMZ7_9GAMM</name>
<dbReference type="InterPro" id="IPR011009">
    <property type="entry name" value="Kinase-like_dom_sf"/>
</dbReference>
<accession>A0A327WMZ7</accession>
<reference evidence="3 5" key="2">
    <citation type="submission" date="2018-06" db="EMBL/GenBank/DDBJ databases">
        <title>Genomic Encyclopedia of Type Strains, Phase III (KMG-III): the genomes of soil and plant-associated and newly described type strains.</title>
        <authorList>
            <person name="Whitman W."/>
        </authorList>
    </citation>
    <scope>NUCLEOTIDE SEQUENCE [LARGE SCALE GENOMIC DNA]</scope>
    <source>
        <strain evidence="3 5">CGMCC 1.15366</strain>
    </source>
</reference>
<dbReference type="Proteomes" id="UP000249203">
    <property type="component" value="Unassembled WGS sequence"/>
</dbReference>
<dbReference type="SUPFAM" id="SSF56112">
    <property type="entry name" value="Protein kinase-like (PK-like)"/>
    <property type="match status" value="1"/>
</dbReference>
<dbReference type="EMBL" id="PIPK01000020">
    <property type="protein sequence ID" value="RUO18455.1"/>
    <property type="molecule type" value="Genomic_DNA"/>
</dbReference>
<dbReference type="AlphaFoldDB" id="A0A327WMZ7"/>
<dbReference type="InterPro" id="IPR011528">
    <property type="entry name" value="NERD"/>
</dbReference>
<dbReference type="GO" id="GO:0004674">
    <property type="term" value="F:protein serine/threonine kinase activity"/>
    <property type="evidence" value="ECO:0007669"/>
    <property type="project" value="TreeGrafter"/>
</dbReference>
<evidence type="ECO:0000313" key="3">
    <source>
        <dbReference type="EMBL" id="RAJ92965.1"/>
    </source>
</evidence>
<dbReference type="Pfam" id="PF08378">
    <property type="entry name" value="NERD"/>
    <property type="match status" value="1"/>
</dbReference>
<dbReference type="PROSITE" id="PS50965">
    <property type="entry name" value="NERD"/>
    <property type="match status" value="1"/>
</dbReference>
<protein>
    <submittedName>
        <fullName evidence="3">Nuclease-like protein</fullName>
    </submittedName>
</protein>
<feature type="domain" description="Protein kinase" evidence="1">
    <location>
        <begin position="440"/>
        <end position="702"/>
    </location>
</feature>
<comment type="caution">
    <text evidence="3">The sequence shown here is derived from an EMBL/GenBank/DDBJ whole genome shotgun (WGS) entry which is preliminary data.</text>
</comment>
<dbReference type="InterPro" id="IPR000719">
    <property type="entry name" value="Prot_kinase_dom"/>
</dbReference>
<evidence type="ECO:0000259" key="1">
    <source>
        <dbReference type="PROSITE" id="PS50011"/>
    </source>
</evidence>
<keyword evidence="6" id="KW-1185">Reference proteome</keyword>
<evidence type="ECO:0000313" key="4">
    <source>
        <dbReference type="EMBL" id="RUO18455.1"/>
    </source>
</evidence>
<dbReference type="OrthoDB" id="5912797at2"/>
<proteinExistence type="predicted"/>
<dbReference type="PROSITE" id="PS50011">
    <property type="entry name" value="PROTEIN_KINASE_DOM"/>
    <property type="match status" value="1"/>
</dbReference>
<dbReference type="PANTHER" id="PTHR44329">
    <property type="entry name" value="SERINE/THREONINE-PROTEIN KINASE TNNI3K-RELATED"/>
    <property type="match status" value="1"/>
</dbReference>
<organism evidence="3 5">
    <name type="scientific">Aliidiomarina maris</name>
    <dbReference type="NCBI Taxonomy" id="531312"/>
    <lineage>
        <taxon>Bacteria</taxon>
        <taxon>Pseudomonadati</taxon>
        <taxon>Pseudomonadota</taxon>
        <taxon>Gammaproteobacteria</taxon>
        <taxon>Alteromonadales</taxon>
        <taxon>Idiomarinaceae</taxon>
        <taxon>Aliidiomarina</taxon>
    </lineage>
</organism>
<dbReference type="GO" id="GO:0005524">
    <property type="term" value="F:ATP binding"/>
    <property type="evidence" value="ECO:0007669"/>
    <property type="project" value="InterPro"/>
</dbReference>
<dbReference type="SMART" id="SM00220">
    <property type="entry name" value="S_TKc"/>
    <property type="match status" value="1"/>
</dbReference>
<evidence type="ECO:0000313" key="5">
    <source>
        <dbReference type="Proteomes" id="UP000249203"/>
    </source>
</evidence>
<evidence type="ECO:0000313" key="6">
    <source>
        <dbReference type="Proteomes" id="UP000287865"/>
    </source>
</evidence>
<dbReference type="EMBL" id="QLMD01000021">
    <property type="protein sequence ID" value="RAJ92965.1"/>
    <property type="molecule type" value="Genomic_DNA"/>
</dbReference>
<dbReference type="PANTHER" id="PTHR44329:SF260">
    <property type="entry name" value="PROTEIN KINASE DOMAIN-CONTAINING PROTEIN"/>
    <property type="match status" value="1"/>
</dbReference>
<dbReference type="Gene3D" id="1.10.510.10">
    <property type="entry name" value="Transferase(Phosphotransferase) domain 1"/>
    <property type="match status" value="1"/>
</dbReference>
<sequence length="702" mass="79016">MQDFTFKHYQGPQNRGDLVWAHPNQRQVIVIDGVSGALPEHAAQICRQWLDAQLAGDGNTEPEQLANLRPEIVISALHQHLLANKAQAVFGMATRRKQQVSVDIIGNLRIYEMTPFGKPRSLRQRDTNQPEHALGQTQTGGMPIAERLVIDLNYDRKFLFCSDGLDHQRITDGGLRLQHLEHGVRDTLHELREEEDWSAVVFPVDHRVDTNSESMAQVIIGEPSTDIAEHAVHQLLAEHVLKEPALQGSKLIRNPFIKGTRSSREIDALFVTPLGLFFIEVKGHAGDVELYVDSTDRNSLYLYDRNNPATPRVADSNPIHKCQEAIRDYQKGLSEQASEYHDLRARKSVVVCFTSTQAQVACIDRDAVRHALPYRQGEVVICDLKSLVQSILNEAKQWCGKRLKPQVSREEIDKICMGFQQPAAVAEGPQKLLPGLEFDANALIAEESTDYFKVYRARHYQDEVWAKRYISDSFKQLDGGAAQARIAREIPVLQRLGRHRVAGIPYYYWHYSQGADLIVFLEPGHPTNLLSWLEQGERPQRHARISVIQQLASTLHDIAQFQAPSIVLRSINPKNIRLACTPHKVDIQLINFELIQSDDIKTLPVTARTHFDRLYQAAEVLDASAAVTSKADVYSFAMVCALVLGGKPPNKVQLQQRQGFRALLAACALPESDAALLTAALHPNPQQRPDMARIYQQVSQWT</sequence>
<dbReference type="Pfam" id="PF00069">
    <property type="entry name" value="Pkinase"/>
    <property type="match status" value="1"/>
</dbReference>
<feature type="domain" description="NERD" evidence="2">
    <location>
        <begin position="229"/>
        <end position="352"/>
    </location>
</feature>
<gene>
    <name evidence="3" type="ORF">B0I24_1219</name>
    <name evidence="4" type="ORF">CWE07_13965</name>
</gene>
<reference evidence="4 6" key="1">
    <citation type="journal article" date="2018" name="Front. Microbiol.">
        <title>Genome-Based Analysis Reveals the Taxonomy and Diversity of the Family Idiomarinaceae.</title>
        <authorList>
            <person name="Liu Y."/>
            <person name="Lai Q."/>
            <person name="Shao Z."/>
        </authorList>
    </citation>
    <scope>NUCLEOTIDE SEQUENCE [LARGE SCALE GENOMIC DNA]</scope>
    <source>
        <strain evidence="4 6">CF12-14</strain>
    </source>
</reference>
<dbReference type="InterPro" id="IPR051681">
    <property type="entry name" value="Ser/Thr_Kinases-Pseudokinases"/>
</dbReference>